<organism evidence="1 2">
    <name type="scientific">Brachybacterium ginsengisoli</name>
    <dbReference type="NCBI Taxonomy" id="1331682"/>
    <lineage>
        <taxon>Bacteria</taxon>
        <taxon>Bacillati</taxon>
        <taxon>Actinomycetota</taxon>
        <taxon>Actinomycetes</taxon>
        <taxon>Micrococcales</taxon>
        <taxon>Dermabacteraceae</taxon>
        <taxon>Brachybacterium</taxon>
    </lineage>
</organism>
<keyword evidence="2" id="KW-1185">Reference proteome</keyword>
<proteinExistence type="predicted"/>
<evidence type="ECO:0000313" key="2">
    <source>
        <dbReference type="Proteomes" id="UP000217889"/>
    </source>
</evidence>
<protein>
    <submittedName>
        <fullName evidence="1">Uncharacterized protein</fullName>
    </submittedName>
</protein>
<name>A0A291GWM1_9MICO</name>
<evidence type="ECO:0000313" key="1">
    <source>
        <dbReference type="EMBL" id="ATG54536.1"/>
    </source>
</evidence>
<dbReference type="AlphaFoldDB" id="A0A291GWM1"/>
<dbReference type="EMBL" id="CP023564">
    <property type="protein sequence ID" value="ATG54536.1"/>
    <property type="molecule type" value="Genomic_DNA"/>
</dbReference>
<sequence>MLMETSSSFEIEIVTDRERSRMLYAIPPATVPQAQVDNCSERIGHDDRIWSTRTVRVRNR</sequence>
<reference evidence="1 2" key="1">
    <citation type="journal article" date="2014" name="Int. J. Syst. Evol. Microbiol.">
        <title>Brachybacterium ginsengisoli sp. nov., isolated from soil of a ginseng field.</title>
        <authorList>
            <person name="Hoang V.A."/>
            <person name="Kim Y.J."/>
            <person name="Nguyen N.L."/>
            <person name="Yang D.C."/>
        </authorList>
    </citation>
    <scope>NUCLEOTIDE SEQUENCE [LARGE SCALE GENOMIC DNA]</scope>
    <source>
        <strain evidence="1 2">DCY80</strain>
    </source>
</reference>
<gene>
    <name evidence="1" type="ORF">CFK41_06990</name>
</gene>
<dbReference type="Proteomes" id="UP000217889">
    <property type="component" value="Chromosome"/>
</dbReference>
<dbReference type="KEGG" id="bgg:CFK41_06990"/>
<accession>A0A291GWM1</accession>